<dbReference type="VEuPathDB" id="TrichDB:TVAG_294530"/>
<protein>
    <submittedName>
        <fullName evidence="3">Uncharacterized protein</fullName>
    </submittedName>
</protein>
<dbReference type="PANTHER" id="PTHR34715">
    <property type="entry name" value="KINASE, PUTATIVE-RELATED"/>
    <property type="match status" value="1"/>
</dbReference>
<evidence type="ECO:0000313" key="3">
    <source>
        <dbReference type="EMBL" id="EAX83596.1"/>
    </source>
</evidence>
<reference evidence="3" key="1">
    <citation type="submission" date="2006-10" db="EMBL/GenBank/DDBJ databases">
        <authorList>
            <person name="Amadeo P."/>
            <person name="Zhao Q."/>
            <person name="Wortman J."/>
            <person name="Fraser-Liggett C."/>
            <person name="Carlton J."/>
        </authorList>
    </citation>
    <scope>NUCLEOTIDE SEQUENCE</scope>
    <source>
        <strain evidence="3">G3</strain>
    </source>
</reference>
<feature type="compositionally biased region" description="Pro residues" evidence="2">
    <location>
        <begin position="416"/>
        <end position="425"/>
    </location>
</feature>
<feature type="compositionally biased region" description="Low complexity" evidence="2">
    <location>
        <begin position="444"/>
        <end position="465"/>
    </location>
</feature>
<dbReference type="AlphaFoldDB" id="A2GGX1"/>
<dbReference type="Pfam" id="PF13388">
    <property type="entry name" value="DUF4106"/>
    <property type="match status" value="2"/>
</dbReference>
<dbReference type="PRINTS" id="PR01217">
    <property type="entry name" value="PRICHEXTENSN"/>
</dbReference>
<dbReference type="VEuPathDB" id="TrichDB:TVAGG3_1032360"/>
<accession>A2GGX1</accession>
<gene>
    <name evidence="3" type="ORF">TVAG_294530</name>
</gene>
<keyword evidence="4" id="KW-1185">Reference proteome</keyword>
<dbReference type="SMR" id="A2GGX1"/>
<organism evidence="3 4">
    <name type="scientific">Trichomonas vaginalis (strain ATCC PRA-98 / G3)</name>
    <dbReference type="NCBI Taxonomy" id="412133"/>
    <lineage>
        <taxon>Eukaryota</taxon>
        <taxon>Metamonada</taxon>
        <taxon>Parabasalia</taxon>
        <taxon>Trichomonadida</taxon>
        <taxon>Trichomonadidae</taxon>
        <taxon>Trichomonas</taxon>
    </lineage>
</organism>
<evidence type="ECO:0000256" key="1">
    <source>
        <dbReference type="SAM" id="Coils"/>
    </source>
</evidence>
<dbReference type="STRING" id="5722.A2GGX1"/>
<feature type="region of interest" description="Disordered" evidence="2">
    <location>
        <begin position="706"/>
        <end position="744"/>
    </location>
</feature>
<feature type="coiled-coil region" evidence="1">
    <location>
        <begin position="89"/>
        <end position="172"/>
    </location>
</feature>
<sequence length="762" mass="85564">MPRKLRKNIRKRKGALKHPIVKLTPQQQLQQQMLNDPTMLQQMSSNPMLLNRVLGAQSGGLRAALLAKMAGYGGAADGTAYNPQSQMNLSSLKNQIADVKKSNIDIQKQIGENEKKLEYDRHTKKLNELNVEKKKKEEQLKELSTEEYAKKVSEKAAEVAKMEQDVVNLKNHTTQYKVLKDEEIKQKAMKTYMDSDEYKKEVEANVKAEKLLQLQNQTVQYENLAQESKNNDAAMQKAMKSAEYIKANNDWLDAQANAKAAQLIGSIRTKIQADEDSSNEALTNADFKNAFEALHSKVKLVNDFSSGKKLKSEGFDKELKEVAQNMTKITDAATRQAVQSAYDAVRATVVESQEKELQQTKTDLVNAFLKTKSQVGHYAADGTYVPAGGTYIPAGGTYIPAGGTYILASGTYIPPNPPREAPAPGLPKTFTSSHGHRHRHAPKPTQQPTVQNPAQQQPQPTVQNPAPKPTQQPTVQNPAPKPTQQPTVQNPAPKPTVQNTAPKPTVQNPAPKPTVQNPAPKPTVQNTAPQPTVQNTAQQQPQTEQGHKRSREQGNQDFLKMLKENYGYPDTLDFSDRYKEAIRKFKEGNTDPNLFSFMVQHQMGYNFKPGKYKLAKGYDLIAYHPNDMTEFTPRYLVSEINDNSTIFMKRVKNKDGTKEERVMNADDLNRELVKNGLGIYEMPADEVQETPQEEVQIQPDMEEIVQQQQLEEPEGNKQVPPLETNFTEPDEDLEQPKNLDPQQEYEVNMESFQEFKKNSADG</sequence>
<dbReference type="PANTHER" id="PTHR34715:SF1">
    <property type="entry name" value="PEPTIDOGLYCAN BINDING-LIKE DOMAIN-CONTAINING PROTEIN"/>
    <property type="match status" value="1"/>
</dbReference>
<feature type="compositionally biased region" description="Low complexity" evidence="2">
    <location>
        <begin position="527"/>
        <end position="544"/>
    </location>
</feature>
<reference evidence="3" key="2">
    <citation type="journal article" date="2007" name="Science">
        <title>Draft genome sequence of the sexually transmitted pathogen Trichomonas vaginalis.</title>
        <authorList>
            <person name="Carlton J.M."/>
            <person name="Hirt R.P."/>
            <person name="Silva J.C."/>
            <person name="Delcher A.L."/>
            <person name="Schatz M."/>
            <person name="Zhao Q."/>
            <person name="Wortman J.R."/>
            <person name="Bidwell S.L."/>
            <person name="Alsmark U.C.M."/>
            <person name="Besteiro S."/>
            <person name="Sicheritz-Ponten T."/>
            <person name="Noel C.J."/>
            <person name="Dacks J.B."/>
            <person name="Foster P.G."/>
            <person name="Simillion C."/>
            <person name="Van de Peer Y."/>
            <person name="Miranda-Saavedra D."/>
            <person name="Barton G.J."/>
            <person name="Westrop G.D."/>
            <person name="Mueller S."/>
            <person name="Dessi D."/>
            <person name="Fiori P.L."/>
            <person name="Ren Q."/>
            <person name="Paulsen I."/>
            <person name="Zhang H."/>
            <person name="Bastida-Corcuera F.D."/>
            <person name="Simoes-Barbosa A."/>
            <person name="Brown M.T."/>
            <person name="Hayes R.D."/>
            <person name="Mukherjee M."/>
            <person name="Okumura C.Y."/>
            <person name="Schneider R."/>
            <person name="Smith A.J."/>
            <person name="Vanacova S."/>
            <person name="Villalvazo M."/>
            <person name="Haas B.J."/>
            <person name="Pertea M."/>
            <person name="Feldblyum T.V."/>
            <person name="Utterback T.R."/>
            <person name="Shu C.L."/>
            <person name="Osoegawa K."/>
            <person name="de Jong P.J."/>
            <person name="Hrdy I."/>
            <person name="Horvathova L."/>
            <person name="Zubacova Z."/>
            <person name="Dolezal P."/>
            <person name="Malik S.B."/>
            <person name="Logsdon J.M. Jr."/>
            <person name="Henze K."/>
            <person name="Gupta A."/>
            <person name="Wang C.C."/>
            <person name="Dunne R.L."/>
            <person name="Upcroft J.A."/>
            <person name="Upcroft P."/>
            <person name="White O."/>
            <person name="Salzberg S.L."/>
            <person name="Tang P."/>
            <person name="Chiu C.-H."/>
            <person name="Lee Y.-S."/>
            <person name="Embley T.M."/>
            <person name="Coombs G.H."/>
            <person name="Mottram J.C."/>
            <person name="Tachezy J."/>
            <person name="Fraser-Liggett C.M."/>
            <person name="Johnson P.J."/>
        </authorList>
    </citation>
    <scope>NUCLEOTIDE SEQUENCE [LARGE SCALE GENOMIC DNA]</scope>
    <source>
        <strain evidence="3">G3</strain>
    </source>
</reference>
<evidence type="ECO:0000313" key="4">
    <source>
        <dbReference type="Proteomes" id="UP000001542"/>
    </source>
</evidence>
<keyword evidence="1" id="KW-0175">Coiled coil</keyword>
<name>A2GGX1_TRIV3</name>
<evidence type="ECO:0000256" key="2">
    <source>
        <dbReference type="SAM" id="MobiDB-lite"/>
    </source>
</evidence>
<dbReference type="eggNOG" id="ENOG502S6Z6">
    <property type="taxonomic scope" value="Eukaryota"/>
</dbReference>
<dbReference type="OrthoDB" id="8918678at2759"/>
<dbReference type="InterPro" id="IPR025179">
    <property type="entry name" value="DUF4106"/>
</dbReference>
<dbReference type="EMBL" id="DS115840">
    <property type="protein sequence ID" value="EAX83596.1"/>
    <property type="molecule type" value="Genomic_DNA"/>
</dbReference>
<feature type="region of interest" description="Disordered" evidence="2">
    <location>
        <begin position="416"/>
        <end position="553"/>
    </location>
</feature>
<feature type="compositionally biased region" description="Polar residues" evidence="2">
    <location>
        <begin position="469"/>
        <end position="508"/>
    </location>
</feature>
<proteinExistence type="predicted"/>
<feature type="non-terminal residue" evidence="3">
    <location>
        <position position="762"/>
    </location>
</feature>
<dbReference type="InParanoid" id="A2GGX1"/>
<dbReference type="Proteomes" id="UP000001542">
    <property type="component" value="Unassembled WGS sequence"/>
</dbReference>